<evidence type="ECO:0000313" key="1">
    <source>
        <dbReference type="EMBL" id="KAL2857860.1"/>
    </source>
</evidence>
<reference evidence="1 2" key="1">
    <citation type="submission" date="2024-07" db="EMBL/GenBank/DDBJ databases">
        <title>Section-level genome sequencing and comparative genomics of Aspergillus sections Usti and Cavernicolus.</title>
        <authorList>
            <consortium name="Lawrence Berkeley National Laboratory"/>
            <person name="Nybo J.L."/>
            <person name="Vesth T.C."/>
            <person name="Theobald S."/>
            <person name="Frisvad J.C."/>
            <person name="Larsen T.O."/>
            <person name="Kjaerboelling I."/>
            <person name="Rothschild-Mancinelli K."/>
            <person name="Lyhne E.K."/>
            <person name="Kogle M.E."/>
            <person name="Barry K."/>
            <person name="Clum A."/>
            <person name="Na H."/>
            <person name="Ledsgaard L."/>
            <person name="Lin J."/>
            <person name="Lipzen A."/>
            <person name="Kuo A."/>
            <person name="Riley R."/>
            <person name="Mondo S."/>
            <person name="Labutti K."/>
            <person name="Haridas S."/>
            <person name="Pangalinan J."/>
            <person name="Salamov A.A."/>
            <person name="Simmons B.A."/>
            <person name="Magnuson J.K."/>
            <person name="Chen J."/>
            <person name="Drula E."/>
            <person name="Henrissat B."/>
            <person name="Wiebenga A."/>
            <person name="Lubbers R.J."/>
            <person name="Gomes A.C."/>
            <person name="Makela M.R."/>
            <person name="Stajich J."/>
            <person name="Grigoriev I.V."/>
            <person name="Mortensen U.H."/>
            <person name="De Vries R.P."/>
            <person name="Baker S.E."/>
            <person name="Andersen M.R."/>
        </authorList>
    </citation>
    <scope>NUCLEOTIDE SEQUENCE [LARGE SCALE GENOMIC DNA]</scope>
    <source>
        <strain evidence="1 2">CBS 123904</strain>
    </source>
</reference>
<evidence type="ECO:0000313" key="2">
    <source>
        <dbReference type="Proteomes" id="UP001610446"/>
    </source>
</evidence>
<gene>
    <name evidence="1" type="ORF">BJY01DRAFT_116318</name>
</gene>
<name>A0ABR4KZZ2_9EURO</name>
<accession>A0ABR4KZZ2</accession>
<comment type="caution">
    <text evidence="1">The sequence shown here is derived from an EMBL/GenBank/DDBJ whole genome shotgun (WGS) entry which is preliminary data.</text>
</comment>
<keyword evidence="2" id="KW-1185">Reference proteome</keyword>
<protein>
    <submittedName>
        <fullName evidence="1">Uncharacterized protein</fullName>
    </submittedName>
</protein>
<sequence length="154" mass="17016">MGQIPRERGCSLTCTFFCQNVKWLGPVVGRMSGHRLSIPFAYNIWQASRVFSSAGAGVLLFGHFDGRKLLHIRKHGRGICGNRLVSALEVHAPQMTCDGERAPQPSPERQPIANSSVTGRQLQVFPWAEVAASQRSVNRSSHRLHPVLPRILPA</sequence>
<proteinExistence type="predicted"/>
<dbReference type="Proteomes" id="UP001610446">
    <property type="component" value="Unassembled WGS sequence"/>
</dbReference>
<organism evidence="1 2">
    <name type="scientific">Aspergillus pseudoustus</name>
    <dbReference type="NCBI Taxonomy" id="1810923"/>
    <lineage>
        <taxon>Eukaryota</taxon>
        <taxon>Fungi</taxon>
        <taxon>Dikarya</taxon>
        <taxon>Ascomycota</taxon>
        <taxon>Pezizomycotina</taxon>
        <taxon>Eurotiomycetes</taxon>
        <taxon>Eurotiomycetidae</taxon>
        <taxon>Eurotiales</taxon>
        <taxon>Aspergillaceae</taxon>
        <taxon>Aspergillus</taxon>
        <taxon>Aspergillus subgen. Nidulantes</taxon>
    </lineage>
</organism>
<dbReference type="EMBL" id="JBFXLU010000003">
    <property type="protein sequence ID" value="KAL2857860.1"/>
    <property type="molecule type" value="Genomic_DNA"/>
</dbReference>